<reference evidence="1" key="1">
    <citation type="journal article" date="2021" name="New Phytol.">
        <title>Evolutionary innovations through gain and loss of genes in the ectomycorrhizal Boletales.</title>
        <authorList>
            <person name="Wu G."/>
            <person name="Miyauchi S."/>
            <person name="Morin E."/>
            <person name="Kuo A."/>
            <person name="Drula E."/>
            <person name="Varga T."/>
            <person name="Kohler A."/>
            <person name="Feng B."/>
            <person name="Cao Y."/>
            <person name="Lipzen A."/>
            <person name="Daum C."/>
            <person name="Hundley H."/>
            <person name="Pangilinan J."/>
            <person name="Johnson J."/>
            <person name="Barry K."/>
            <person name="LaButti K."/>
            <person name="Ng V."/>
            <person name="Ahrendt S."/>
            <person name="Min B."/>
            <person name="Choi I.G."/>
            <person name="Park H."/>
            <person name="Plett J.M."/>
            <person name="Magnuson J."/>
            <person name="Spatafora J.W."/>
            <person name="Nagy L.G."/>
            <person name="Henrissat B."/>
            <person name="Grigoriev I.V."/>
            <person name="Yang Z.L."/>
            <person name="Xu J."/>
            <person name="Martin F.M."/>
        </authorList>
    </citation>
    <scope>NUCLEOTIDE SEQUENCE</scope>
    <source>
        <strain evidence="1">KUC20120723A-06</strain>
    </source>
</reference>
<dbReference type="EMBL" id="MU266526">
    <property type="protein sequence ID" value="KAH7921453.1"/>
    <property type="molecule type" value="Genomic_DNA"/>
</dbReference>
<evidence type="ECO:0000313" key="1">
    <source>
        <dbReference type="EMBL" id="KAH7921453.1"/>
    </source>
</evidence>
<protein>
    <submittedName>
        <fullName evidence="1">Uncharacterized protein</fullName>
    </submittedName>
</protein>
<proteinExistence type="predicted"/>
<feature type="non-terminal residue" evidence="1">
    <location>
        <position position="170"/>
    </location>
</feature>
<gene>
    <name evidence="1" type="ORF">BV22DRAFT_985151</name>
</gene>
<keyword evidence="2" id="KW-1185">Reference proteome</keyword>
<accession>A0ACB8B8B5</accession>
<sequence>MPEIYIDEASGADAPGPGRGTIDQPYQSLAFALFSTPDPDGADTKYLYRKDPGAAYDEPTKSAAKKAKKDAQGLEKKRLRAAAEQREEQEKREKRALKLEESRKVVLVEDAGLPVAVKAKIVNLTPLRDQRVRVSGWVHRLRDQQDIMFIVLRDGTGYLQAILTGNTVRP</sequence>
<name>A0ACB8B8B5_9AGAM</name>
<dbReference type="Proteomes" id="UP000790709">
    <property type="component" value="Unassembled WGS sequence"/>
</dbReference>
<evidence type="ECO:0000313" key="2">
    <source>
        <dbReference type="Proteomes" id="UP000790709"/>
    </source>
</evidence>
<organism evidence="1 2">
    <name type="scientific">Leucogyrophana mollusca</name>
    <dbReference type="NCBI Taxonomy" id="85980"/>
    <lineage>
        <taxon>Eukaryota</taxon>
        <taxon>Fungi</taxon>
        <taxon>Dikarya</taxon>
        <taxon>Basidiomycota</taxon>
        <taxon>Agaricomycotina</taxon>
        <taxon>Agaricomycetes</taxon>
        <taxon>Agaricomycetidae</taxon>
        <taxon>Boletales</taxon>
        <taxon>Boletales incertae sedis</taxon>
        <taxon>Leucogyrophana</taxon>
    </lineage>
</organism>
<comment type="caution">
    <text evidence="1">The sequence shown here is derived from an EMBL/GenBank/DDBJ whole genome shotgun (WGS) entry which is preliminary data.</text>
</comment>